<sequence length="843" mass="92758">MMRDKQKGFKTSRVQDPQRLQRTLVCLSANSRTQDMMEAMDAIQAKMCKVKDEIAAVDEQIVACTDRDTLTDLRDKVKQLSEKLQLLREEELNLQRNSASTAVPKPRFTIVAELDGVRAIFESDASYRYIREALPPPTSRLSLGSFPAATDLRSFLEGPLARKLPVYKKIAIILENADIMDYITLDEDVAKCANTLTSIVESALLGGFGGGTSEFKTAFQVAHVVDMPLELAARAFSLNVSHDRNVMDTSGATVRLHRPGFACWINNVLLFKGEDKALASDMQVAIKELWDKMARPWVPELLPGVSMPCMIAYAAAGTMLQFFSIQNRVRGNVQLSPISSLYDLSTPLGRIRALHCTFNIVRLLASYAPHAPKIPVALGSEIQSMGYRGELLRTIRFFEDFVQKRVYNFEEQHSGVNDFSLVKELYTNAALAQCPNLVRLHTPDAIHLDGQTLVLHLVPHGVPQYGPPGDEASLKQAIRDVLTGIEALHAAGFVHRDIHWGNVIMVPGSAPNVADRFILMDLEHAGRADSSQDCRQSPFPLATWPEFNPILDSVDGRYTRASDLCLVSHCLLAYLPFELSASGDVLAMEQPADSKRQRGTGCGSCFWFGTTLHADTGKCWEAAANVVPSKLLYCGVASGSGANEVFRSAGMRNTGVWVSSLGAVYAIAEVLDRLRRQSDVSNLAEGPFEACLKDGSVQLQVSTMQQVVGVARPLHHDLFAELSLLRLSLRYHVFNQILRFWNRVRFTTLPTPLPVSVSALGCKVPGADECYEYLYLRWFDGGTPQRRARPAAGSGRRPRRGGGKVGESTEGGLGRVPRRGLGLSSLVVRPRGAPASSCQLSQF</sequence>
<gene>
    <name evidence="3" type="ORF">VOLCADRAFT_105268</name>
</gene>
<organism evidence="4">
    <name type="scientific">Volvox carteri f. nagariensis</name>
    <dbReference type="NCBI Taxonomy" id="3068"/>
    <lineage>
        <taxon>Eukaryota</taxon>
        <taxon>Viridiplantae</taxon>
        <taxon>Chlorophyta</taxon>
        <taxon>core chlorophytes</taxon>
        <taxon>Chlorophyceae</taxon>
        <taxon>CS clade</taxon>
        <taxon>Chlamydomonadales</taxon>
        <taxon>Volvocaceae</taxon>
        <taxon>Volvox</taxon>
    </lineage>
</organism>
<reference evidence="3 4" key="1">
    <citation type="journal article" date="2010" name="Science">
        <title>Genomic analysis of organismal complexity in the multicellular green alga Volvox carteri.</title>
        <authorList>
            <person name="Prochnik S.E."/>
            <person name="Umen J."/>
            <person name="Nedelcu A.M."/>
            <person name="Hallmann A."/>
            <person name="Miller S.M."/>
            <person name="Nishii I."/>
            <person name="Ferris P."/>
            <person name="Kuo A."/>
            <person name="Mitros T."/>
            <person name="Fritz-Laylin L.K."/>
            <person name="Hellsten U."/>
            <person name="Chapman J."/>
            <person name="Simakov O."/>
            <person name="Rensing S.A."/>
            <person name="Terry A."/>
            <person name="Pangilinan J."/>
            <person name="Kapitonov V."/>
            <person name="Jurka J."/>
            <person name="Salamov A."/>
            <person name="Shapiro H."/>
            <person name="Schmutz J."/>
            <person name="Grimwood J."/>
            <person name="Lindquist E."/>
            <person name="Lucas S."/>
            <person name="Grigoriev I.V."/>
            <person name="Schmitt R."/>
            <person name="Kirk D."/>
            <person name="Rokhsar D.S."/>
        </authorList>
    </citation>
    <scope>NUCLEOTIDE SEQUENCE [LARGE SCALE GENOMIC DNA]</scope>
    <source>
        <strain evidence="4">f. Nagariensis / Eve</strain>
    </source>
</reference>
<dbReference type="InParanoid" id="D8TZP1"/>
<dbReference type="OrthoDB" id="2436248at2759"/>
<proteinExistence type="predicted"/>
<dbReference type="Gene3D" id="1.10.510.10">
    <property type="entry name" value="Transferase(Phosphotransferase) domain 1"/>
    <property type="match status" value="1"/>
</dbReference>
<dbReference type="SUPFAM" id="SSF56112">
    <property type="entry name" value="Protein kinase-like (PK-like)"/>
    <property type="match status" value="1"/>
</dbReference>
<evidence type="ECO:0000313" key="3">
    <source>
        <dbReference type="EMBL" id="EFJ46957.1"/>
    </source>
</evidence>
<keyword evidence="4" id="KW-1185">Reference proteome</keyword>
<keyword evidence="1" id="KW-0175">Coiled coil</keyword>
<dbReference type="Proteomes" id="UP000001058">
    <property type="component" value="Unassembled WGS sequence"/>
</dbReference>
<protein>
    <submittedName>
        <fullName evidence="3">Uncharacterized protein</fullName>
    </submittedName>
</protein>
<name>D8TZP1_VOLCA</name>
<dbReference type="eggNOG" id="ENOG502SMYV">
    <property type="taxonomic scope" value="Eukaryota"/>
</dbReference>
<evidence type="ECO:0000313" key="4">
    <source>
        <dbReference type="Proteomes" id="UP000001058"/>
    </source>
</evidence>
<feature type="compositionally biased region" description="Gly residues" evidence="2">
    <location>
        <begin position="803"/>
        <end position="814"/>
    </location>
</feature>
<accession>D8TZP1</accession>
<feature type="region of interest" description="Disordered" evidence="2">
    <location>
        <begin position="786"/>
        <end position="818"/>
    </location>
</feature>
<evidence type="ECO:0000256" key="2">
    <source>
        <dbReference type="SAM" id="MobiDB-lite"/>
    </source>
</evidence>
<dbReference type="KEGG" id="vcn:VOLCADRAFT_105268"/>
<dbReference type="EMBL" id="GL378347">
    <property type="protein sequence ID" value="EFJ46957.1"/>
    <property type="molecule type" value="Genomic_DNA"/>
</dbReference>
<feature type="coiled-coil region" evidence="1">
    <location>
        <begin position="70"/>
        <end position="97"/>
    </location>
</feature>
<dbReference type="AlphaFoldDB" id="D8TZP1"/>
<dbReference type="InterPro" id="IPR011009">
    <property type="entry name" value="Kinase-like_dom_sf"/>
</dbReference>
<dbReference type="STRING" id="3068.D8TZP1"/>
<dbReference type="RefSeq" id="XP_002951852.1">
    <property type="nucleotide sequence ID" value="XM_002951806.1"/>
</dbReference>
<evidence type="ECO:0000256" key="1">
    <source>
        <dbReference type="SAM" id="Coils"/>
    </source>
</evidence>
<dbReference type="GeneID" id="9615936"/>